<dbReference type="RefSeq" id="WP_141636509.1">
    <property type="nucleotide sequence ID" value="NZ_VIGB01000003.1"/>
</dbReference>
<dbReference type="Pfam" id="PF13160">
    <property type="entry name" value="DUF3995"/>
    <property type="match status" value="1"/>
</dbReference>
<feature type="transmembrane region" description="Helical" evidence="1">
    <location>
        <begin position="23"/>
        <end position="42"/>
    </location>
</feature>
<feature type="transmembrane region" description="Helical" evidence="1">
    <location>
        <begin position="91"/>
        <end position="112"/>
    </location>
</feature>
<evidence type="ECO:0000256" key="1">
    <source>
        <dbReference type="SAM" id="Phobius"/>
    </source>
</evidence>
<reference evidence="2 3" key="1">
    <citation type="submission" date="2019-06" db="EMBL/GenBank/DDBJ databases">
        <title>Description of Kitasatospora acidophila sp. nov. isolated from pine grove soil, and reclassification of Streptomyces novaecaesareae to Kitasatospora novaeceasareae comb. nov.</title>
        <authorList>
            <person name="Kim M.J."/>
        </authorList>
    </citation>
    <scope>NUCLEOTIDE SEQUENCE [LARGE SCALE GENOMIC DNA]</scope>
    <source>
        <strain evidence="2 3">MMS16-CNU292</strain>
    </source>
</reference>
<comment type="caution">
    <text evidence="2">The sequence shown here is derived from an EMBL/GenBank/DDBJ whole genome shotgun (WGS) entry which is preliminary data.</text>
</comment>
<dbReference type="OrthoDB" id="2881403at2"/>
<dbReference type="InterPro" id="IPR025058">
    <property type="entry name" value="DUF3995"/>
</dbReference>
<protein>
    <submittedName>
        <fullName evidence="2">DUF3995 domain-containing protein</fullName>
    </submittedName>
</protein>
<evidence type="ECO:0000313" key="3">
    <source>
        <dbReference type="Proteomes" id="UP000319103"/>
    </source>
</evidence>
<keyword evidence="3" id="KW-1185">Reference proteome</keyword>
<dbReference type="AlphaFoldDB" id="A0A540WAK3"/>
<gene>
    <name evidence="2" type="ORF">E6W39_32400</name>
</gene>
<evidence type="ECO:0000313" key="2">
    <source>
        <dbReference type="EMBL" id="TQF06061.1"/>
    </source>
</evidence>
<feature type="transmembrane region" description="Helical" evidence="1">
    <location>
        <begin position="140"/>
        <end position="158"/>
    </location>
</feature>
<dbReference type="Proteomes" id="UP000319103">
    <property type="component" value="Unassembled WGS sequence"/>
</dbReference>
<dbReference type="EMBL" id="VIGB01000003">
    <property type="protein sequence ID" value="TQF06061.1"/>
    <property type="molecule type" value="Genomic_DNA"/>
</dbReference>
<accession>A0A540WAK3</accession>
<name>A0A540WAK3_9ACTN</name>
<keyword evidence="1" id="KW-0472">Membrane</keyword>
<keyword evidence="1" id="KW-1133">Transmembrane helix</keyword>
<feature type="transmembrane region" description="Helical" evidence="1">
    <location>
        <begin position="62"/>
        <end position="84"/>
    </location>
</feature>
<sequence length="170" mass="17455">MDTATHATADTRAIGLPRSLSRVAAYAAATWAAAFSAVHLYWLLGGRIGLPAGLSVRGNTPLLVIDIIAIPLCAVAAALALALVRPWGGRVPGGLLTVGAWGTAALLLLHAAPSVPDWAALAVGARTASGLDAMDRFATLLYEPFFMAGGLLFALAAIGRRAMTFPRVAL</sequence>
<proteinExistence type="predicted"/>
<keyword evidence="1" id="KW-0812">Transmembrane</keyword>
<organism evidence="2 3">
    <name type="scientific">Kitasatospora acidiphila</name>
    <dbReference type="NCBI Taxonomy" id="2567942"/>
    <lineage>
        <taxon>Bacteria</taxon>
        <taxon>Bacillati</taxon>
        <taxon>Actinomycetota</taxon>
        <taxon>Actinomycetes</taxon>
        <taxon>Kitasatosporales</taxon>
        <taxon>Streptomycetaceae</taxon>
        <taxon>Kitasatospora</taxon>
    </lineage>
</organism>